<dbReference type="AlphaFoldDB" id="A0A2G9V0X5"/>
<evidence type="ECO:0000313" key="2">
    <source>
        <dbReference type="EMBL" id="PIO76125.1"/>
    </source>
</evidence>
<protein>
    <submittedName>
        <fullName evidence="2">Uncharacterized protein</fullName>
    </submittedName>
</protein>
<sequence>LLIHFQNADGVLAYLDAVENAKRHQAEAVRAQATAEEIQSRYDELNELQTSVIKDNTRLYERNAELEARAVKFDGEINTLNEEWKKKLEKEKLEWDEAHREIETECAQMKKQLVDLQDVLATVTRDATENSRRSNDPLSTYSLF</sequence>
<reference evidence="2 3" key="1">
    <citation type="submission" date="2015-09" db="EMBL/GenBank/DDBJ databases">
        <title>Draft genome of the parasitic nematode Teladorsagia circumcincta isolate WARC Sus (inbred).</title>
        <authorList>
            <person name="Mitreva M."/>
        </authorList>
    </citation>
    <scope>NUCLEOTIDE SEQUENCE [LARGE SCALE GENOMIC DNA]</scope>
    <source>
        <strain evidence="2 3">S</strain>
    </source>
</reference>
<keyword evidence="3" id="KW-1185">Reference proteome</keyword>
<gene>
    <name evidence="2" type="ORF">TELCIR_01802</name>
</gene>
<name>A0A2G9V0X5_TELCI</name>
<dbReference type="SUPFAM" id="SSF90257">
    <property type="entry name" value="Myosin rod fragments"/>
    <property type="match status" value="1"/>
</dbReference>
<dbReference type="Proteomes" id="UP000230423">
    <property type="component" value="Unassembled WGS sequence"/>
</dbReference>
<organism evidence="2 3">
    <name type="scientific">Teladorsagia circumcincta</name>
    <name type="common">Brown stomach worm</name>
    <name type="synonym">Ostertagia circumcincta</name>
    <dbReference type="NCBI Taxonomy" id="45464"/>
    <lineage>
        <taxon>Eukaryota</taxon>
        <taxon>Metazoa</taxon>
        <taxon>Ecdysozoa</taxon>
        <taxon>Nematoda</taxon>
        <taxon>Chromadorea</taxon>
        <taxon>Rhabditida</taxon>
        <taxon>Rhabditina</taxon>
        <taxon>Rhabditomorpha</taxon>
        <taxon>Strongyloidea</taxon>
        <taxon>Trichostrongylidae</taxon>
        <taxon>Teladorsagia</taxon>
    </lineage>
</organism>
<feature type="non-terminal residue" evidence="2">
    <location>
        <position position="1"/>
    </location>
</feature>
<proteinExistence type="predicted"/>
<keyword evidence="1" id="KW-0175">Coiled coil</keyword>
<accession>A0A2G9V0X5</accession>
<evidence type="ECO:0000256" key="1">
    <source>
        <dbReference type="SAM" id="Coils"/>
    </source>
</evidence>
<evidence type="ECO:0000313" key="3">
    <source>
        <dbReference type="Proteomes" id="UP000230423"/>
    </source>
</evidence>
<feature type="coiled-coil region" evidence="1">
    <location>
        <begin position="21"/>
        <end position="126"/>
    </location>
</feature>
<dbReference type="OrthoDB" id="2020831at2759"/>
<dbReference type="EMBL" id="KZ345078">
    <property type="protein sequence ID" value="PIO76125.1"/>
    <property type="molecule type" value="Genomic_DNA"/>
</dbReference>